<name>A0A6J4K915_9CHLR</name>
<reference evidence="1" key="1">
    <citation type="submission" date="2020-02" db="EMBL/GenBank/DDBJ databases">
        <authorList>
            <person name="Meier V. D."/>
        </authorList>
    </citation>
    <scope>NUCLEOTIDE SEQUENCE</scope>
    <source>
        <strain evidence="1">AVDCRST_MAG77</strain>
    </source>
</reference>
<dbReference type="AlphaFoldDB" id="A0A6J4K915"/>
<gene>
    <name evidence="1" type="ORF">AVDCRST_MAG77-5441</name>
</gene>
<accession>A0A6J4K915</accession>
<protein>
    <submittedName>
        <fullName evidence="1">Uncharacterized protein</fullName>
    </submittedName>
</protein>
<organism evidence="1">
    <name type="scientific">uncultured Chloroflexota bacterium</name>
    <dbReference type="NCBI Taxonomy" id="166587"/>
    <lineage>
        <taxon>Bacteria</taxon>
        <taxon>Bacillati</taxon>
        <taxon>Chloroflexota</taxon>
        <taxon>environmental samples</taxon>
    </lineage>
</organism>
<proteinExistence type="predicted"/>
<dbReference type="EMBL" id="CADCTC010000286">
    <property type="protein sequence ID" value="CAA9299251.1"/>
    <property type="molecule type" value="Genomic_DNA"/>
</dbReference>
<evidence type="ECO:0000313" key="1">
    <source>
        <dbReference type="EMBL" id="CAA9299251.1"/>
    </source>
</evidence>
<sequence length="38" mass="3897">MGATAALAVCCSGALVTQPLWVAVEHPDWGDVEEEVAA</sequence>